<dbReference type="Proteomes" id="UP000286415">
    <property type="component" value="Unassembled WGS sequence"/>
</dbReference>
<proteinExistence type="predicted"/>
<keyword evidence="2" id="KW-1185">Reference proteome</keyword>
<organism evidence="1 2">
    <name type="scientific">Clonorchis sinensis</name>
    <name type="common">Chinese liver fluke</name>
    <dbReference type="NCBI Taxonomy" id="79923"/>
    <lineage>
        <taxon>Eukaryota</taxon>
        <taxon>Metazoa</taxon>
        <taxon>Spiralia</taxon>
        <taxon>Lophotrochozoa</taxon>
        <taxon>Platyhelminthes</taxon>
        <taxon>Trematoda</taxon>
        <taxon>Digenea</taxon>
        <taxon>Opisthorchiida</taxon>
        <taxon>Opisthorchiata</taxon>
        <taxon>Opisthorchiidae</taxon>
        <taxon>Clonorchis</taxon>
    </lineage>
</organism>
<reference evidence="1 2" key="1">
    <citation type="journal article" date="2018" name="Biotechnol. Adv.">
        <title>Improved genomic resources and new bioinformatic workflow for the carcinogenic parasite Clonorchis sinensis: Biotechnological implications.</title>
        <authorList>
            <person name="Wang D."/>
            <person name="Korhonen P.K."/>
            <person name="Gasser R.B."/>
            <person name="Young N.D."/>
        </authorList>
    </citation>
    <scope>NUCLEOTIDE SEQUENCE [LARGE SCALE GENOMIC DNA]</scope>
    <source>
        <strain evidence="1">Cs-k2</strain>
    </source>
</reference>
<comment type="caution">
    <text evidence="1">The sequence shown here is derived from an EMBL/GenBank/DDBJ whole genome shotgun (WGS) entry which is preliminary data.</text>
</comment>
<feature type="non-terminal residue" evidence="1">
    <location>
        <position position="226"/>
    </location>
</feature>
<sequence>MAWQLGTERVLQLNDFFCSVRGWWLVTGSGIEKADASRNHKIRIYRRSSKQSANTDDGGVFTRVLGVIENRTAVTLFRCLAAMPPEGWDTARLPKPRQEQLKCLGWVGTTDLATSDFMLKPLRYLELWPYYEDKKRTGKGFSAGLLQLFRGVYISRHSFKQSGWKLTTRIHLTPISSISNQVQWGSCGSYRRRWVAPTAPKRFVISFIPLREARGWPPVCFCHSEF</sequence>
<gene>
    <name evidence="1" type="ORF">CSKR_113879</name>
</gene>
<evidence type="ECO:0000313" key="1">
    <source>
        <dbReference type="EMBL" id="KAG5447279.1"/>
    </source>
</evidence>
<dbReference type="AlphaFoldDB" id="A0A3R7JQF9"/>
<dbReference type="EMBL" id="NIRI02000042">
    <property type="protein sequence ID" value="KAG5447279.1"/>
    <property type="molecule type" value="Genomic_DNA"/>
</dbReference>
<name>A0A3R7JQF9_CLOSI</name>
<dbReference type="InParanoid" id="A0A3R7JQF9"/>
<protein>
    <submittedName>
        <fullName evidence="1">Uncharacterized protein</fullName>
    </submittedName>
</protein>
<accession>A0A3R7JQF9</accession>
<reference evidence="1 2" key="2">
    <citation type="journal article" date="2021" name="Genomics">
        <title>High-quality reference genome for Clonorchis sinensis.</title>
        <authorList>
            <person name="Young N.D."/>
            <person name="Stroehlein A.J."/>
            <person name="Kinkar L."/>
            <person name="Wang T."/>
            <person name="Sohn W.M."/>
            <person name="Chang B.C.H."/>
            <person name="Kaur P."/>
            <person name="Weisz D."/>
            <person name="Dudchenko O."/>
            <person name="Aiden E.L."/>
            <person name="Korhonen P.K."/>
            <person name="Gasser R.B."/>
        </authorList>
    </citation>
    <scope>NUCLEOTIDE SEQUENCE [LARGE SCALE GENOMIC DNA]</scope>
    <source>
        <strain evidence="1">Cs-k2</strain>
    </source>
</reference>
<evidence type="ECO:0000313" key="2">
    <source>
        <dbReference type="Proteomes" id="UP000286415"/>
    </source>
</evidence>